<feature type="compositionally biased region" description="Basic and acidic residues" evidence="1">
    <location>
        <begin position="298"/>
        <end position="312"/>
    </location>
</feature>
<reference evidence="2" key="1">
    <citation type="submission" date="2016-12" db="EMBL/GenBank/DDBJ databases">
        <title>The genomes of Aspergillus section Nigri reveals drivers in fungal speciation.</title>
        <authorList>
            <consortium name="DOE Joint Genome Institute"/>
            <person name="Vesth T.C."/>
            <person name="Nybo J."/>
            <person name="Theobald S."/>
            <person name="Brandl J."/>
            <person name="Frisvad J.C."/>
            <person name="Nielsen K.F."/>
            <person name="Lyhne E.K."/>
            <person name="Kogle M.E."/>
            <person name="Kuo A."/>
            <person name="Riley R."/>
            <person name="Clum A."/>
            <person name="Nolan M."/>
            <person name="Lipzen A."/>
            <person name="Salamov A."/>
            <person name="Henrissat B."/>
            <person name="Wiebenga A."/>
            <person name="De Vries R.P."/>
            <person name="Grigoriev I.V."/>
            <person name="Mortensen U.H."/>
            <person name="Andersen M.R."/>
            <person name="Baker S.E."/>
        </authorList>
    </citation>
    <scope>NUCLEOTIDE SEQUENCE [LARGE SCALE GENOMIC DNA]</scope>
    <source>
        <strain evidence="2">CBS 113365</strain>
    </source>
</reference>
<dbReference type="GeneID" id="37211619"/>
<sequence length="774" mass="86432">MSDSPRPVQRRRKRDSTLQAVDLLNGLMDTNTQRTASRANRPGPATPHPSRRLTYSVRRDATDMMDEVGPVSQTVPQRPRHAHRIEVTPRRSLRFSEPVPDGTTRDGRDQMLQPPKSPKSEHESGAQSDEPGEVQSLEKAEEGFGNDTHVISPRPSAETTAEYYSLSDAERDNEGDHISSQSDEEMLDGEDLASEVEFFSNNDGDAHQSTGRPTPSPSSSQETPGRKPKTHSGSDTTSEPTLIELNEDTSNEQWRDAPEQPAERRDSSRSDASSTQRFPTIAVEISTATPSSSNISKTVDHQAGEPSRDSETRTLNQEANIVGGTQDEDPPYQPSEASSSSVPSPEPSSFEDDLQHHSAEASPRSSDPARQSTKRRHSTTSSQGTNREKNIQPEQPTSTARQQASSFIPRESPADSPQPSRDANHRGEQHATECASQGAIARSATQDDPTQENPDQRSHGAERPEDSAWFKEASELGGQGSNWRKLIQSMHPRNIAFNVKKVDIEFEPLKRELSSLIQAYKGIIEYLASDIGPPEYDVRSCSATLETVDRQGRRHLEKAYTLSTQGDEVGGGALVEEFEIQIFPLLVRLVLVCFEAYYVEHRLFPEAYGHFQHAMRVLLGRCNQIGGLVRGKYVACRAVSPSLRLPLKRLLESLENGHLKKGHRRKDVEVDRNAKAPTKTAKQGQSKPTKPSTPAQAWTDEEGYALVEGLQRFQGPDRYNRICEFYHDGIGQRGEREVRKQSERLYHQMLPQIQDMARRGEDHWDWGWLLKVVE</sequence>
<feature type="compositionally biased region" description="Polar residues" evidence="1">
    <location>
        <begin position="199"/>
        <end position="212"/>
    </location>
</feature>
<protein>
    <submittedName>
        <fullName evidence="2">Uncharacterized protein</fullName>
    </submittedName>
</protein>
<evidence type="ECO:0000313" key="2">
    <source>
        <dbReference type="EMBL" id="PYH67505.1"/>
    </source>
</evidence>
<evidence type="ECO:0000313" key="3">
    <source>
        <dbReference type="Proteomes" id="UP000248405"/>
    </source>
</evidence>
<feature type="compositionally biased region" description="Polar residues" evidence="1">
    <location>
        <begin position="231"/>
        <end position="240"/>
    </location>
</feature>
<feature type="compositionally biased region" description="Polar residues" evidence="1">
    <location>
        <begin position="443"/>
        <end position="453"/>
    </location>
</feature>
<feature type="compositionally biased region" description="Basic and acidic residues" evidence="1">
    <location>
        <begin position="253"/>
        <end position="269"/>
    </location>
</feature>
<feature type="compositionally biased region" description="Basic and acidic residues" evidence="1">
    <location>
        <begin position="422"/>
        <end position="431"/>
    </location>
</feature>
<gene>
    <name evidence="2" type="ORF">BO88DRAFT_405941</name>
</gene>
<feature type="compositionally biased region" description="Polar residues" evidence="1">
    <location>
        <begin position="28"/>
        <end position="38"/>
    </location>
</feature>
<feature type="region of interest" description="Disordered" evidence="1">
    <location>
        <begin position="1"/>
        <end position="20"/>
    </location>
</feature>
<feature type="compositionally biased region" description="Basic and acidic residues" evidence="1">
    <location>
        <begin position="454"/>
        <end position="466"/>
    </location>
</feature>
<proteinExistence type="predicted"/>
<feature type="compositionally biased region" description="Polar residues" evidence="1">
    <location>
        <begin position="286"/>
        <end position="297"/>
    </location>
</feature>
<feature type="compositionally biased region" description="Polar residues" evidence="1">
    <location>
        <begin position="392"/>
        <end position="406"/>
    </location>
</feature>
<feature type="compositionally biased region" description="Low complexity" evidence="1">
    <location>
        <begin position="334"/>
        <end position="343"/>
    </location>
</feature>
<name>A0A319B509_ASPVC</name>
<feature type="region of interest" description="Disordered" evidence="1">
    <location>
        <begin position="661"/>
        <end position="698"/>
    </location>
</feature>
<dbReference type="AlphaFoldDB" id="A0A319B509"/>
<dbReference type="Proteomes" id="UP000248405">
    <property type="component" value="Unassembled WGS sequence"/>
</dbReference>
<feature type="compositionally biased region" description="Basic and acidic residues" evidence="1">
    <location>
        <begin position="168"/>
        <end position="177"/>
    </location>
</feature>
<evidence type="ECO:0000256" key="1">
    <source>
        <dbReference type="SAM" id="MobiDB-lite"/>
    </source>
</evidence>
<keyword evidence="3" id="KW-1185">Reference proteome</keyword>
<dbReference type="EMBL" id="KZ821629">
    <property type="protein sequence ID" value="PYH67505.1"/>
    <property type="molecule type" value="Genomic_DNA"/>
</dbReference>
<feature type="compositionally biased region" description="Polar residues" evidence="1">
    <location>
        <begin position="680"/>
        <end position="696"/>
    </location>
</feature>
<dbReference type="OrthoDB" id="5431211at2759"/>
<accession>A0A319B509</accession>
<feature type="compositionally biased region" description="Acidic residues" evidence="1">
    <location>
        <begin position="182"/>
        <end position="194"/>
    </location>
</feature>
<dbReference type="RefSeq" id="XP_025561299.1">
    <property type="nucleotide sequence ID" value="XM_025707027.1"/>
</dbReference>
<feature type="region of interest" description="Disordered" evidence="1">
    <location>
        <begin position="25"/>
        <end position="466"/>
    </location>
</feature>
<organism evidence="2 3">
    <name type="scientific">Aspergillus vadensis (strain CBS 113365 / IMI 142717 / IBT 24658)</name>
    <dbReference type="NCBI Taxonomy" id="1448311"/>
    <lineage>
        <taxon>Eukaryota</taxon>
        <taxon>Fungi</taxon>
        <taxon>Dikarya</taxon>
        <taxon>Ascomycota</taxon>
        <taxon>Pezizomycotina</taxon>
        <taxon>Eurotiomycetes</taxon>
        <taxon>Eurotiomycetidae</taxon>
        <taxon>Eurotiales</taxon>
        <taxon>Aspergillaceae</taxon>
        <taxon>Aspergillus</taxon>
        <taxon>Aspergillus subgen. Circumdati</taxon>
    </lineage>
</organism>